<dbReference type="Proteomes" id="UP000253507">
    <property type="component" value="Unassembled WGS sequence"/>
</dbReference>
<dbReference type="AlphaFoldDB" id="A0A367ELZ0"/>
<organism evidence="3 4">
    <name type="scientific">Streptomyces reniochalinae</name>
    <dbReference type="NCBI Taxonomy" id="2250578"/>
    <lineage>
        <taxon>Bacteria</taxon>
        <taxon>Bacillati</taxon>
        <taxon>Actinomycetota</taxon>
        <taxon>Actinomycetes</taxon>
        <taxon>Kitasatosporales</taxon>
        <taxon>Streptomycetaceae</taxon>
        <taxon>Streptomyces</taxon>
    </lineage>
</organism>
<dbReference type="PANTHER" id="PTHR13847">
    <property type="entry name" value="SARCOSINE DEHYDROGENASE-RELATED"/>
    <property type="match status" value="1"/>
</dbReference>
<dbReference type="Gene3D" id="3.50.50.60">
    <property type="entry name" value="FAD/NAD(P)-binding domain"/>
    <property type="match status" value="1"/>
</dbReference>
<dbReference type="Gene3D" id="3.30.9.10">
    <property type="entry name" value="D-Amino Acid Oxidase, subunit A, domain 2"/>
    <property type="match status" value="1"/>
</dbReference>
<name>A0A367ELZ0_9ACTN</name>
<dbReference type="Pfam" id="PF01266">
    <property type="entry name" value="DAO"/>
    <property type="match status" value="1"/>
</dbReference>
<sequence>MSHRTRIVIIGAGVLGTALAHRLARGTAYPGTSRSGEAHAAAAPAVTLLDRAEPGRGTSRWSLAWLNSNGVTDRGYHELRTASLRAWARLAEEAGGAEWYRPVGNMRWADPAPDDPDDPAGGRLTERVRRLRSWGYPAHLVPPERAAALEPSLRLPKEVREVAWFPGEGYVRTGRFVAALTARLRQAGADVRTGDAGQVTALERTGPGLSRGARATGCWLVHTADGPTVRADVVVSCTGRWTPEVTGLAGQPVPIVDPSAPGSPAPGLVARVGPVATPLQRVVHTPHVHLRPHGEATEEGGATAHLEAGDVDVDLHTPPGELDRWADTLLARARALVPGFSAARVLERRVCVRPLPLDGHPVVGPLPGTRERAGGLYVVVTHSGVTLAAGLAELIAAELVTGRPEPALDPYRPGAARIGWGSAET</sequence>
<reference evidence="3 4" key="1">
    <citation type="submission" date="2018-06" db="EMBL/GenBank/DDBJ databases">
        <title>Streptomyces reniochalinae sp. nov. and Streptomyces diacarnus sp. nov. from marine sponges.</title>
        <authorList>
            <person name="Li L."/>
        </authorList>
    </citation>
    <scope>NUCLEOTIDE SEQUENCE [LARGE SCALE GENOMIC DNA]</scope>
    <source>
        <strain evidence="3 4">LHW50302</strain>
    </source>
</reference>
<gene>
    <name evidence="3" type="ORF">DQ392_12275</name>
</gene>
<dbReference type="GO" id="GO:0005737">
    <property type="term" value="C:cytoplasm"/>
    <property type="evidence" value="ECO:0007669"/>
    <property type="project" value="TreeGrafter"/>
</dbReference>
<dbReference type="EMBL" id="QOIM01000032">
    <property type="protein sequence ID" value="RCG18702.1"/>
    <property type="molecule type" value="Genomic_DNA"/>
</dbReference>
<evidence type="ECO:0000313" key="4">
    <source>
        <dbReference type="Proteomes" id="UP000253507"/>
    </source>
</evidence>
<keyword evidence="1" id="KW-0560">Oxidoreductase</keyword>
<dbReference type="SUPFAM" id="SSF51905">
    <property type="entry name" value="FAD/NAD(P)-binding domain"/>
    <property type="match status" value="1"/>
</dbReference>
<accession>A0A367ELZ0</accession>
<proteinExistence type="predicted"/>
<comment type="caution">
    <text evidence="3">The sequence shown here is derived from an EMBL/GenBank/DDBJ whole genome shotgun (WGS) entry which is preliminary data.</text>
</comment>
<dbReference type="InterPro" id="IPR006076">
    <property type="entry name" value="FAD-dep_OxRdtase"/>
</dbReference>
<evidence type="ECO:0000256" key="1">
    <source>
        <dbReference type="ARBA" id="ARBA00023002"/>
    </source>
</evidence>
<dbReference type="InterPro" id="IPR036188">
    <property type="entry name" value="FAD/NAD-bd_sf"/>
</dbReference>
<evidence type="ECO:0000313" key="3">
    <source>
        <dbReference type="EMBL" id="RCG18702.1"/>
    </source>
</evidence>
<feature type="domain" description="FAD dependent oxidoreductase" evidence="2">
    <location>
        <begin position="6"/>
        <end position="397"/>
    </location>
</feature>
<evidence type="ECO:0000259" key="2">
    <source>
        <dbReference type="Pfam" id="PF01266"/>
    </source>
</evidence>
<dbReference type="OrthoDB" id="4775411at2"/>
<dbReference type="PANTHER" id="PTHR13847:SF289">
    <property type="entry name" value="GLYCINE OXIDASE"/>
    <property type="match status" value="1"/>
</dbReference>
<keyword evidence="4" id="KW-1185">Reference proteome</keyword>
<dbReference type="GO" id="GO:0016491">
    <property type="term" value="F:oxidoreductase activity"/>
    <property type="evidence" value="ECO:0007669"/>
    <property type="project" value="UniProtKB-KW"/>
</dbReference>
<dbReference type="RefSeq" id="WP_114015608.1">
    <property type="nucleotide sequence ID" value="NZ_QOIM01000032.1"/>
</dbReference>
<protein>
    <submittedName>
        <fullName evidence="3">FAD-binding oxidoreductase</fullName>
    </submittedName>
</protein>